<dbReference type="Gene3D" id="3.30.420.40">
    <property type="match status" value="2"/>
</dbReference>
<dbReference type="Pfam" id="PF00370">
    <property type="entry name" value="FGGY_N"/>
    <property type="match status" value="1"/>
</dbReference>
<keyword evidence="4 8" id="KW-0547">Nucleotide-binding</keyword>
<dbReference type="InterPro" id="IPR000577">
    <property type="entry name" value="Carb_kinase_FGGY"/>
</dbReference>
<dbReference type="Proteomes" id="UP000233597">
    <property type="component" value="Unassembled WGS sequence"/>
</dbReference>
<dbReference type="InterPro" id="IPR018484">
    <property type="entry name" value="FGGY_N"/>
</dbReference>
<comment type="catalytic activity">
    <reaction evidence="8 10">
        <text>D-xylulose + ATP = D-xylulose 5-phosphate + ADP + H(+)</text>
        <dbReference type="Rhea" id="RHEA:10964"/>
        <dbReference type="ChEBI" id="CHEBI:15378"/>
        <dbReference type="ChEBI" id="CHEBI:17140"/>
        <dbReference type="ChEBI" id="CHEBI:30616"/>
        <dbReference type="ChEBI" id="CHEBI:57737"/>
        <dbReference type="ChEBI" id="CHEBI:456216"/>
        <dbReference type="EC" id="2.7.1.17"/>
    </reaction>
</comment>
<name>A0A2N3KU86_9PROT</name>
<dbReference type="InterPro" id="IPR043129">
    <property type="entry name" value="ATPase_NBD"/>
</dbReference>
<dbReference type="OrthoDB" id="9805576at2"/>
<dbReference type="EMBL" id="NWTK01000006">
    <property type="protein sequence ID" value="PKR54105.1"/>
    <property type="molecule type" value="Genomic_DNA"/>
</dbReference>
<evidence type="ECO:0000256" key="9">
    <source>
        <dbReference type="RuleBase" id="RU003733"/>
    </source>
</evidence>
<dbReference type="PROSITE" id="PS00445">
    <property type="entry name" value="FGGY_KINASES_2"/>
    <property type="match status" value="1"/>
</dbReference>
<keyword evidence="5 8" id="KW-0418">Kinase</keyword>
<dbReference type="SUPFAM" id="SSF53067">
    <property type="entry name" value="Actin-like ATPase domain"/>
    <property type="match status" value="2"/>
</dbReference>
<dbReference type="PANTHER" id="PTHR43095:SF6">
    <property type="entry name" value="XYLULOSE KINASE"/>
    <property type="match status" value="1"/>
</dbReference>
<organism evidence="13 14">
    <name type="scientific">Thalassospira marina</name>
    <dbReference type="NCBI Taxonomy" id="2048283"/>
    <lineage>
        <taxon>Bacteria</taxon>
        <taxon>Pseudomonadati</taxon>
        <taxon>Pseudomonadota</taxon>
        <taxon>Alphaproteobacteria</taxon>
        <taxon>Rhodospirillales</taxon>
        <taxon>Thalassospiraceae</taxon>
        <taxon>Thalassospira</taxon>
    </lineage>
</organism>
<evidence type="ECO:0000256" key="3">
    <source>
        <dbReference type="ARBA" id="ARBA00022679"/>
    </source>
</evidence>
<dbReference type="InterPro" id="IPR006000">
    <property type="entry name" value="Xylulokinase"/>
</dbReference>
<keyword evidence="2 8" id="KW-0859">Xylose metabolism</keyword>
<dbReference type="GO" id="GO:0005998">
    <property type="term" value="P:xylulose catabolic process"/>
    <property type="evidence" value="ECO:0007669"/>
    <property type="project" value="UniProtKB-UniRule"/>
</dbReference>
<keyword evidence="3 8" id="KW-0808">Transferase</keyword>
<keyword evidence="7 8" id="KW-0119">Carbohydrate metabolism</keyword>
<evidence type="ECO:0000259" key="11">
    <source>
        <dbReference type="Pfam" id="PF00370"/>
    </source>
</evidence>
<dbReference type="NCBIfam" id="TIGR01312">
    <property type="entry name" value="XylB"/>
    <property type="match status" value="1"/>
</dbReference>
<dbReference type="PROSITE" id="PS00933">
    <property type="entry name" value="FGGY_KINASES_1"/>
    <property type="match status" value="1"/>
</dbReference>
<sequence length="491" mass="53037">MFMGIDVGTSAVKALLMDDTSAIVAEADIALSLSNPRPYWSEQNPADWWDATLQAIDLIMRENAGALAKVRAIGLSGQMHGAVILGADDTPLRPAILWNDGRAKTECDELEAALPGLPHRAGVVAMPGMTAPKITWLQKHEPDIFAAIRTIMLPKDYIRLCLCGEKATEMSDAAGTLWLDEENRAWNDDAIAATGLRRDQVPDLFEGSDPTGTLRHELAERWGMDKNVVIAGGGGDAATGGIGAGAVTHGAGFISLGTSSQLFVASDRYRPKPELLLHSFAHAIPDRWFQMAVLLNGASCLAWVAKILGENNIGELLTRTEAQHKKPSDLMFLPYLSGERTPHNDPYARGVFFGLGTNTNREHMVQAVLEGVAFALADAQSCLHAAGTYCELPGVIGGGARSLYWTQMIADIMGTPLARYKGGAKGPAFGAARLARLSVRDGSIEEVCTPPAIEDILKPDQNRHEQYQPRMAKFRRLYDALAAEFQDRPAS</sequence>
<evidence type="ECO:0000256" key="5">
    <source>
        <dbReference type="ARBA" id="ARBA00022777"/>
    </source>
</evidence>
<dbReference type="PIRSF" id="PIRSF000538">
    <property type="entry name" value="GlpK"/>
    <property type="match status" value="1"/>
</dbReference>
<dbReference type="AlphaFoldDB" id="A0A2N3KU86"/>
<evidence type="ECO:0000256" key="10">
    <source>
        <dbReference type="RuleBase" id="RU364073"/>
    </source>
</evidence>
<proteinExistence type="inferred from homology"/>
<gene>
    <name evidence="8 10 13" type="primary">xylB</name>
    <name evidence="13" type="ORF">COO20_11195</name>
</gene>
<dbReference type="InterPro" id="IPR050406">
    <property type="entry name" value="FGGY_Carb_Kinase"/>
</dbReference>
<dbReference type="Pfam" id="PF02782">
    <property type="entry name" value="FGGY_C"/>
    <property type="match status" value="1"/>
</dbReference>
<comment type="function">
    <text evidence="8">Catalyzes the phosphorylation of D-xylulose to D-xylulose 5-phosphate.</text>
</comment>
<evidence type="ECO:0000256" key="6">
    <source>
        <dbReference type="ARBA" id="ARBA00022840"/>
    </source>
</evidence>
<dbReference type="GO" id="GO:0004856">
    <property type="term" value="F:D-xylulokinase activity"/>
    <property type="evidence" value="ECO:0007669"/>
    <property type="project" value="UniProtKB-UniRule"/>
</dbReference>
<dbReference type="InterPro" id="IPR018485">
    <property type="entry name" value="FGGY_C"/>
</dbReference>
<feature type="active site" description="Proton acceptor" evidence="8">
    <location>
        <position position="236"/>
    </location>
</feature>
<keyword evidence="6 8" id="KW-0067">ATP-binding</keyword>
<dbReference type="InterPro" id="IPR018483">
    <property type="entry name" value="Carb_kinase_FGGY_CS"/>
</dbReference>
<evidence type="ECO:0000256" key="2">
    <source>
        <dbReference type="ARBA" id="ARBA00022629"/>
    </source>
</evidence>
<evidence type="ECO:0000256" key="4">
    <source>
        <dbReference type="ARBA" id="ARBA00022741"/>
    </source>
</evidence>
<dbReference type="HAMAP" id="MF_02220">
    <property type="entry name" value="XylB"/>
    <property type="match status" value="1"/>
</dbReference>
<evidence type="ECO:0000256" key="8">
    <source>
        <dbReference type="HAMAP-Rule" id="MF_02220"/>
    </source>
</evidence>
<evidence type="ECO:0000259" key="12">
    <source>
        <dbReference type="Pfam" id="PF02782"/>
    </source>
</evidence>
<comment type="similarity">
    <text evidence="1 8 9">Belongs to the FGGY kinase family.</text>
</comment>
<feature type="domain" description="Carbohydrate kinase FGGY N-terminal" evidence="11">
    <location>
        <begin position="1"/>
        <end position="243"/>
    </location>
</feature>
<protein>
    <recommendedName>
        <fullName evidence="8 10">Xylulose kinase</fullName>
        <shortName evidence="8 10">Xylulokinase</shortName>
        <ecNumber evidence="8 10">2.7.1.17</ecNumber>
    </recommendedName>
</protein>
<dbReference type="GO" id="GO:0005524">
    <property type="term" value="F:ATP binding"/>
    <property type="evidence" value="ECO:0007669"/>
    <property type="project" value="UniProtKB-UniRule"/>
</dbReference>
<dbReference type="RefSeq" id="WP_101266497.1">
    <property type="nucleotide sequence ID" value="NZ_NWTK01000006.1"/>
</dbReference>
<feature type="domain" description="Carbohydrate kinase FGGY C-terminal" evidence="12">
    <location>
        <begin position="253"/>
        <end position="435"/>
    </location>
</feature>
<evidence type="ECO:0000313" key="14">
    <source>
        <dbReference type="Proteomes" id="UP000233597"/>
    </source>
</evidence>
<evidence type="ECO:0000256" key="7">
    <source>
        <dbReference type="ARBA" id="ARBA00023277"/>
    </source>
</evidence>
<reference evidence="13 14" key="1">
    <citation type="submission" date="2017-09" db="EMBL/GenBank/DDBJ databases">
        <title>Biodiversity and function of Thalassospira species in the particle-attached aromatic-hydrocarbon-degrading consortia from the surface seawater of the South China Sea.</title>
        <authorList>
            <person name="Dong C."/>
            <person name="Liu R."/>
            <person name="Shao Z."/>
        </authorList>
    </citation>
    <scope>NUCLEOTIDE SEQUENCE [LARGE SCALE GENOMIC DNA]</scope>
    <source>
        <strain evidence="13 14">CSC1P2</strain>
    </source>
</reference>
<dbReference type="CDD" id="cd07808">
    <property type="entry name" value="ASKHA_NBD_FGGY_EcXK-like"/>
    <property type="match status" value="1"/>
</dbReference>
<evidence type="ECO:0000256" key="1">
    <source>
        <dbReference type="ARBA" id="ARBA00009156"/>
    </source>
</evidence>
<feature type="site" description="Important for activity" evidence="8">
    <location>
        <position position="6"/>
    </location>
</feature>
<evidence type="ECO:0000313" key="13">
    <source>
        <dbReference type="EMBL" id="PKR54105.1"/>
    </source>
</evidence>
<dbReference type="EC" id="2.7.1.17" evidence="8 10"/>
<dbReference type="GO" id="GO:0042732">
    <property type="term" value="P:D-xylose metabolic process"/>
    <property type="evidence" value="ECO:0007669"/>
    <property type="project" value="UniProtKB-KW"/>
</dbReference>
<comment type="caution">
    <text evidence="13">The sequence shown here is derived from an EMBL/GenBank/DDBJ whole genome shotgun (WGS) entry which is preliminary data.</text>
</comment>
<accession>A0A2N3KU86</accession>
<dbReference type="PANTHER" id="PTHR43095">
    <property type="entry name" value="SUGAR KINASE"/>
    <property type="match status" value="1"/>
</dbReference>
<feature type="binding site" evidence="8">
    <location>
        <begin position="79"/>
        <end position="80"/>
    </location>
    <ligand>
        <name>substrate</name>
    </ligand>
</feature>